<name>A0AAQ3JGT2_ANAHA</name>
<feature type="domain" description="Transketolase N-terminal" evidence="4">
    <location>
        <begin position="13"/>
        <end position="271"/>
    </location>
</feature>
<dbReference type="AlphaFoldDB" id="A0AAQ3JGT2"/>
<protein>
    <submittedName>
        <fullName evidence="5">Transketolase</fullName>
    </submittedName>
</protein>
<sequence>MTNEIKELKTFSAKIRIAAMEALEEIGAGHIGGVMSMADLMAVLYGKAMKIDPKNPRWEDRDWLVVSKGHCGPAVYAALALKGYFDVKDLKKVNQPKTFLPSHCDRNLTPGVDMTTGSLGQGMSTAIGTAWGNLYQKKDNYTYLVLGDGESQEGQVWEGALFAAQQKVHNLIAFIDYNKKQLDGYTKDVCEMGDLRQKFEDFGWYAQSIDGHDHQAILDAIENAKTNAGERPSMIVLNTEKGHGCKFAEGVLYNHHMSFTKDQVKEAVKQLEEEIKELG</sequence>
<evidence type="ECO:0000256" key="1">
    <source>
        <dbReference type="ARBA" id="ARBA00001964"/>
    </source>
</evidence>
<keyword evidence="3" id="KW-0786">Thiamine pyrophosphate</keyword>
<organism evidence="5 6">
    <name type="scientific">Anaerostipes hadrus</name>
    <dbReference type="NCBI Taxonomy" id="649756"/>
    <lineage>
        <taxon>Bacteria</taxon>
        <taxon>Bacillati</taxon>
        <taxon>Bacillota</taxon>
        <taxon>Clostridia</taxon>
        <taxon>Lachnospirales</taxon>
        <taxon>Lachnospiraceae</taxon>
        <taxon>Anaerostipes</taxon>
    </lineage>
</organism>
<evidence type="ECO:0000259" key="4">
    <source>
        <dbReference type="Pfam" id="PF00456"/>
    </source>
</evidence>
<evidence type="ECO:0000256" key="2">
    <source>
        <dbReference type="ARBA" id="ARBA00007131"/>
    </source>
</evidence>
<dbReference type="Pfam" id="PF00456">
    <property type="entry name" value="Transketolase_N"/>
    <property type="match status" value="1"/>
</dbReference>
<accession>A0AAQ3JGT2</accession>
<dbReference type="SUPFAM" id="SSF52518">
    <property type="entry name" value="Thiamin diphosphate-binding fold (THDP-binding)"/>
    <property type="match status" value="1"/>
</dbReference>
<comment type="cofactor">
    <cofactor evidence="1">
        <name>thiamine diphosphate</name>
        <dbReference type="ChEBI" id="CHEBI:58937"/>
    </cofactor>
</comment>
<dbReference type="InterPro" id="IPR029061">
    <property type="entry name" value="THDP-binding"/>
</dbReference>
<evidence type="ECO:0000313" key="6">
    <source>
        <dbReference type="Proteomes" id="UP001243496"/>
    </source>
</evidence>
<reference evidence="5" key="1">
    <citation type="submission" date="2023-08" db="EMBL/GenBank/DDBJ databases">
        <title>Complete Genome Sequences of butyrate producing Anaerostipes hadrus strains BA1 and GIF7 isolated from the terminal ileum of a healthy lean male.</title>
        <authorList>
            <person name="Low A."/>
            <person name="Sheludchenko M."/>
            <person name="Cheng H.E."/>
            <person name="Koh X.Q."/>
            <person name="Lee J."/>
        </authorList>
    </citation>
    <scope>NUCLEOTIDE SEQUENCE</scope>
    <source>
        <strain evidence="5">BA1</strain>
    </source>
</reference>
<dbReference type="GeneID" id="92741699"/>
<dbReference type="Proteomes" id="UP001243496">
    <property type="component" value="Chromosome"/>
</dbReference>
<dbReference type="Gene3D" id="3.40.50.970">
    <property type="match status" value="1"/>
</dbReference>
<dbReference type="EMBL" id="CP132968">
    <property type="protein sequence ID" value="WMD15683.1"/>
    <property type="molecule type" value="Genomic_DNA"/>
</dbReference>
<evidence type="ECO:0000256" key="3">
    <source>
        <dbReference type="ARBA" id="ARBA00023052"/>
    </source>
</evidence>
<dbReference type="CDD" id="cd02012">
    <property type="entry name" value="TPP_TK"/>
    <property type="match status" value="1"/>
</dbReference>
<evidence type="ECO:0000313" key="5">
    <source>
        <dbReference type="EMBL" id="WMD15683.1"/>
    </source>
</evidence>
<dbReference type="RefSeq" id="WP_306856287.1">
    <property type="nucleotide sequence ID" value="NZ_CP132968.1"/>
</dbReference>
<proteinExistence type="inferred from homology"/>
<dbReference type="InterPro" id="IPR005474">
    <property type="entry name" value="Transketolase_N"/>
</dbReference>
<dbReference type="PANTHER" id="PTHR47514">
    <property type="entry name" value="TRANSKETOLASE N-TERMINAL SECTION-RELATED"/>
    <property type="match status" value="1"/>
</dbReference>
<dbReference type="PANTHER" id="PTHR47514:SF1">
    <property type="entry name" value="TRANSKETOLASE N-TERMINAL SECTION-RELATED"/>
    <property type="match status" value="1"/>
</dbReference>
<comment type="similarity">
    <text evidence="2">Belongs to the transketolase family.</text>
</comment>
<gene>
    <name evidence="5" type="ORF">RBI15_09875</name>
</gene>